<keyword evidence="3" id="KW-1185">Reference proteome</keyword>
<evidence type="ECO:0000313" key="3">
    <source>
        <dbReference type="Proteomes" id="UP001165653"/>
    </source>
</evidence>
<proteinExistence type="predicted"/>
<accession>A0ABT3G149</accession>
<comment type="caution">
    <text evidence="2">The sequence shown here is derived from an EMBL/GenBank/DDBJ whole genome shotgun (WGS) entry which is preliminary data.</text>
</comment>
<feature type="region of interest" description="Disordered" evidence="1">
    <location>
        <begin position="25"/>
        <end position="45"/>
    </location>
</feature>
<protein>
    <submittedName>
        <fullName evidence="2">Uncharacterized protein</fullName>
    </submittedName>
</protein>
<name>A0ABT3G149_9BACT</name>
<sequence length="112" mass="12357">MKWNLILPAFALTFLPGCDEAPSEKVASEAAKTEARSEPQESPELKAARETLEKVIIPVVDFDRTSAEEATGFIEFKVAEAVPDNAVKIVARRPRISDERLKEFGVTREQGA</sequence>
<dbReference type="EMBL" id="JAPDDR010000004">
    <property type="protein sequence ID" value="MCW1913567.1"/>
    <property type="molecule type" value="Genomic_DNA"/>
</dbReference>
<gene>
    <name evidence="2" type="ORF">OJ996_08275</name>
</gene>
<evidence type="ECO:0000256" key="1">
    <source>
        <dbReference type="SAM" id="MobiDB-lite"/>
    </source>
</evidence>
<reference evidence="2" key="1">
    <citation type="submission" date="2022-10" db="EMBL/GenBank/DDBJ databases">
        <title>Luteolibacter sp. GHJ8, whole genome shotgun sequencing project.</title>
        <authorList>
            <person name="Zhao G."/>
            <person name="Shen L."/>
        </authorList>
    </citation>
    <scope>NUCLEOTIDE SEQUENCE</scope>
    <source>
        <strain evidence="2">GHJ8</strain>
    </source>
</reference>
<dbReference type="RefSeq" id="WP_264513070.1">
    <property type="nucleotide sequence ID" value="NZ_JAPDDR010000004.1"/>
</dbReference>
<evidence type="ECO:0000313" key="2">
    <source>
        <dbReference type="EMBL" id="MCW1913567.1"/>
    </source>
</evidence>
<organism evidence="2 3">
    <name type="scientific">Luteolibacter rhizosphaerae</name>
    <dbReference type="NCBI Taxonomy" id="2989719"/>
    <lineage>
        <taxon>Bacteria</taxon>
        <taxon>Pseudomonadati</taxon>
        <taxon>Verrucomicrobiota</taxon>
        <taxon>Verrucomicrobiia</taxon>
        <taxon>Verrucomicrobiales</taxon>
        <taxon>Verrucomicrobiaceae</taxon>
        <taxon>Luteolibacter</taxon>
    </lineage>
</organism>
<dbReference type="Proteomes" id="UP001165653">
    <property type="component" value="Unassembled WGS sequence"/>
</dbReference>